<evidence type="ECO:0000313" key="2">
    <source>
        <dbReference type="EMBL" id="KAK8173257.1"/>
    </source>
</evidence>
<organism evidence="2 3">
    <name type="scientific">Phyllosticta citrichinensis</name>
    <dbReference type="NCBI Taxonomy" id="1130410"/>
    <lineage>
        <taxon>Eukaryota</taxon>
        <taxon>Fungi</taxon>
        <taxon>Dikarya</taxon>
        <taxon>Ascomycota</taxon>
        <taxon>Pezizomycotina</taxon>
        <taxon>Dothideomycetes</taxon>
        <taxon>Dothideomycetes incertae sedis</taxon>
        <taxon>Botryosphaeriales</taxon>
        <taxon>Phyllostictaceae</taxon>
        <taxon>Phyllosticta</taxon>
    </lineage>
</organism>
<dbReference type="Proteomes" id="UP001456524">
    <property type="component" value="Unassembled WGS sequence"/>
</dbReference>
<proteinExistence type="predicted"/>
<dbReference type="EMBL" id="JBBWUH010000003">
    <property type="protein sequence ID" value="KAK8173257.1"/>
    <property type="molecule type" value="Genomic_DNA"/>
</dbReference>
<feature type="region of interest" description="Disordered" evidence="1">
    <location>
        <begin position="279"/>
        <end position="308"/>
    </location>
</feature>
<feature type="compositionally biased region" description="Polar residues" evidence="1">
    <location>
        <begin position="299"/>
        <end position="308"/>
    </location>
</feature>
<accession>A0ABR1XY55</accession>
<keyword evidence="3" id="KW-1185">Reference proteome</keyword>
<name>A0ABR1XY55_9PEZI</name>
<protein>
    <submittedName>
        <fullName evidence="2">Uncharacterized protein</fullName>
    </submittedName>
</protein>
<sequence>MATGEPRRAGSTTAKVKWNGIDNQRCKLFAWHIEDTKDGASPSNHSCNLPLHQYVEADISVGWTLDGPFEAHVKARMPAHLLGPAFEEQTWDAFVFLTHQDIDHVRLSRYHGLGGGRFGKSKSKRCCCPEYTEASDNLQEQVQQRLMQSNCSRISDWLRLDCCLAKPPAIIVPDGGGGGGGGEGMLDAHGSGSVDRLREAMGCLLHCTSLSVYFTELGVDFSKLVKFYSEKSGLQPRMINAARKEIDRFQCGDQQDKTTVARIATAGLGPLDCYAATPHVASERPKKRQRQKIDGTEGSVVTTSETLRSSEQARWASVKAITKSGDSPFEREMPEEKQTTIHMSLAKPAAAASSRNHDVAEVSPGETQTTPAPPKSPDATCSGTRLQQLQETINGITEARVKGLEDALLTAAAPPPPPPS</sequence>
<gene>
    <name evidence="2" type="ORF">IWX90DRAFT_499033</name>
</gene>
<feature type="region of interest" description="Disordered" evidence="1">
    <location>
        <begin position="347"/>
        <end position="385"/>
    </location>
</feature>
<reference evidence="2 3" key="1">
    <citation type="journal article" date="2022" name="G3 (Bethesda)">
        <title>Enemy or ally: a genomic approach to elucidate the lifestyle of Phyllosticta citrichinaensis.</title>
        <authorList>
            <person name="Buijs V.A."/>
            <person name="Groenewald J.Z."/>
            <person name="Haridas S."/>
            <person name="LaButti K.M."/>
            <person name="Lipzen A."/>
            <person name="Martin F.M."/>
            <person name="Barry K."/>
            <person name="Grigoriev I.V."/>
            <person name="Crous P.W."/>
            <person name="Seidl M.F."/>
        </authorList>
    </citation>
    <scope>NUCLEOTIDE SEQUENCE [LARGE SCALE GENOMIC DNA]</scope>
    <source>
        <strain evidence="2 3">CBS 129764</strain>
    </source>
</reference>
<evidence type="ECO:0000256" key="1">
    <source>
        <dbReference type="SAM" id="MobiDB-lite"/>
    </source>
</evidence>
<comment type="caution">
    <text evidence="2">The sequence shown here is derived from an EMBL/GenBank/DDBJ whole genome shotgun (WGS) entry which is preliminary data.</text>
</comment>
<evidence type="ECO:0000313" key="3">
    <source>
        <dbReference type="Proteomes" id="UP001456524"/>
    </source>
</evidence>